<proteinExistence type="predicted"/>
<evidence type="ECO:0000313" key="1">
    <source>
        <dbReference type="EMBL" id="SJZ56276.1"/>
    </source>
</evidence>
<accession>A0A1T4LNS3</accession>
<organism evidence="1 2">
    <name type="scientific">Porphyromonas circumdentaria</name>
    <dbReference type="NCBI Taxonomy" id="29524"/>
    <lineage>
        <taxon>Bacteria</taxon>
        <taxon>Pseudomonadati</taxon>
        <taxon>Bacteroidota</taxon>
        <taxon>Bacteroidia</taxon>
        <taxon>Bacteroidales</taxon>
        <taxon>Porphyromonadaceae</taxon>
        <taxon>Porphyromonas</taxon>
    </lineage>
</organism>
<dbReference type="RefSeq" id="WP_260398608.1">
    <property type="nucleotide sequence ID" value="NZ_FUXE01000004.1"/>
</dbReference>
<dbReference type="EMBL" id="FUXE01000004">
    <property type="protein sequence ID" value="SJZ56276.1"/>
    <property type="molecule type" value="Genomic_DNA"/>
</dbReference>
<protein>
    <submittedName>
        <fullName evidence="1">Uncharacterized protein</fullName>
    </submittedName>
</protein>
<sequence>MTPTPIEISPVKLRLLQFIRHVGISIKAFEGQCGLYGLIKTLP</sequence>
<evidence type="ECO:0000313" key="2">
    <source>
        <dbReference type="Proteomes" id="UP000190121"/>
    </source>
</evidence>
<reference evidence="2" key="1">
    <citation type="submission" date="2017-02" db="EMBL/GenBank/DDBJ databases">
        <authorList>
            <person name="Varghese N."/>
            <person name="Submissions S."/>
        </authorList>
    </citation>
    <scope>NUCLEOTIDE SEQUENCE [LARGE SCALE GENOMIC DNA]</scope>
    <source>
        <strain evidence="2">ATCC 51356</strain>
    </source>
</reference>
<dbReference type="Proteomes" id="UP000190121">
    <property type="component" value="Unassembled WGS sequence"/>
</dbReference>
<keyword evidence="2" id="KW-1185">Reference proteome</keyword>
<gene>
    <name evidence="1" type="ORF">SAMN02745171_00461</name>
</gene>
<dbReference type="AlphaFoldDB" id="A0A1T4LNS3"/>
<dbReference type="STRING" id="29524.SAMN02745171_00461"/>
<name>A0A1T4LNS3_9PORP</name>